<evidence type="ECO:0000256" key="1">
    <source>
        <dbReference type="ARBA" id="ARBA00023002"/>
    </source>
</evidence>
<protein>
    <recommendedName>
        <fullName evidence="2">FAD-dependent oxidoreductase domain-containing protein 1</fullName>
    </recommendedName>
</protein>
<dbReference type="GO" id="GO:0032981">
    <property type="term" value="P:mitochondrial respiratory chain complex I assembly"/>
    <property type="evidence" value="ECO:0007669"/>
    <property type="project" value="TreeGrafter"/>
</dbReference>
<dbReference type="GO" id="GO:0005739">
    <property type="term" value="C:mitochondrion"/>
    <property type="evidence" value="ECO:0007669"/>
    <property type="project" value="GOC"/>
</dbReference>
<dbReference type="Gene3D" id="3.30.9.10">
    <property type="entry name" value="D-Amino Acid Oxidase, subunit A, domain 2"/>
    <property type="match status" value="1"/>
</dbReference>
<evidence type="ECO:0000256" key="2">
    <source>
        <dbReference type="ARBA" id="ARBA00039785"/>
    </source>
</evidence>
<evidence type="ECO:0000313" key="6">
    <source>
        <dbReference type="Proteomes" id="UP000536033"/>
    </source>
</evidence>
<proteinExistence type="predicted"/>
<evidence type="ECO:0000256" key="3">
    <source>
        <dbReference type="ARBA" id="ARBA00046185"/>
    </source>
</evidence>
<comment type="function">
    <text evidence="3">Required for the assembly of the mitochondrial membrane respiratory chain NADH dehydrogenase (Complex I). Involved in mid-late stages of complex I assembly.</text>
</comment>
<dbReference type="PANTHER" id="PTHR13847:SF287">
    <property type="entry name" value="FAD-DEPENDENT OXIDOREDUCTASE DOMAIN-CONTAINING PROTEIN 1"/>
    <property type="match status" value="1"/>
</dbReference>
<evidence type="ECO:0000313" key="5">
    <source>
        <dbReference type="EMBL" id="NWX77991.1"/>
    </source>
</evidence>
<evidence type="ECO:0000259" key="4">
    <source>
        <dbReference type="Pfam" id="PF01266"/>
    </source>
</evidence>
<dbReference type="InterPro" id="IPR036188">
    <property type="entry name" value="FAD/NAD-bd_sf"/>
</dbReference>
<sequence>QEEEPDPGDLSVDDNYFQEQVWPRLARRVPAFSSLRLRSSWAGYYDHNAFDRNGVLGPHPKLENLFLAAGFSGHGLQHAPAAGRAVAELVVKGRYESLDLRRLGWRRLVEGEPLEEDGV</sequence>
<reference evidence="5 6" key="1">
    <citation type="submission" date="2019-09" db="EMBL/GenBank/DDBJ databases">
        <title>Bird 10,000 Genomes (B10K) Project - Family phase.</title>
        <authorList>
            <person name="Zhang G."/>
        </authorList>
    </citation>
    <scope>NUCLEOTIDE SEQUENCE [LARGE SCALE GENOMIC DNA]</scope>
    <source>
        <strain evidence="5">OUT-0003</strain>
        <tissue evidence="5">Muscle</tissue>
    </source>
</reference>
<feature type="non-terminal residue" evidence="5">
    <location>
        <position position="1"/>
    </location>
</feature>
<comment type="caution">
    <text evidence="5">The sequence shown here is derived from an EMBL/GenBank/DDBJ whole genome shotgun (WGS) entry which is preliminary data.</text>
</comment>
<keyword evidence="1" id="KW-0560">Oxidoreductase</keyword>
<feature type="domain" description="FAD dependent oxidoreductase" evidence="4">
    <location>
        <begin position="9"/>
        <end position="89"/>
    </location>
</feature>
<dbReference type="SUPFAM" id="SSF51905">
    <property type="entry name" value="FAD/NAD(P)-binding domain"/>
    <property type="match status" value="1"/>
</dbReference>
<dbReference type="Pfam" id="PF01266">
    <property type="entry name" value="DAO"/>
    <property type="match status" value="1"/>
</dbReference>
<dbReference type="GO" id="GO:0016491">
    <property type="term" value="F:oxidoreductase activity"/>
    <property type="evidence" value="ECO:0007669"/>
    <property type="project" value="UniProtKB-KW"/>
</dbReference>
<name>A0A7K6Z2V5_ALCTO</name>
<accession>A0A7K6Z2V5</accession>
<dbReference type="InterPro" id="IPR006076">
    <property type="entry name" value="FAD-dep_OxRdtase"/>
</dbReference>
<dbReference type="Proteomes" id="UP000536033">
    <property type="component" value="Unassembled WGS sequence"/>
</dbReference>
<gene>
    <name evidence="5" type="primary">Foxred1</name>
    <name evidence="5" type="ORF">ALCTOR_R15327</name>
</gene>
<dbReference type="PANTHER" id="PTHR13847">
    <property type="entry name" value="SARCOSINE DEHYDROGENASE-RELATED"/>
    <property type="match status" value="1"/>
</dbReference>
<feature type="non-terminal residue" evidence="5">
    <location>
        <position position="119"/>
    </location>
</feature>
<dbReference type="AlphaFoldDB" id="A0A7K6Z2V5"/>
<keyword evidence="6" id="KW-1185">Reference proteome</keyword>
<dbReference type="EMBL" id="VZSD01014048">
    <property type="protein sequence ID" value="NWX77991.1"/>
    <property type="molecule type" value="Genomic_DNA"/>
</dbReference>
<organism evidence="5 6">
    <name type="scientific">Alca torda</name>
    <name type="common">Razorbill</name>
    <dbReference type="NCBI Taxonomy" id="28689"/>
    <lineage>
        <taxon>Eukaryota</taxon>
        <taxon>Metazoa</taxon>
        <taxon>Chordata</taxon>
        <taxon>Craniata</taxon>
        <taxon>Vertebrata</taxon>
        <taxon>Euteleostomi</taxon>
        <taxon>Archelosauria</taxon>
        <taxon>Archosauria</taxon>
        <taxon>Dinosauria</taxon>
        <taxon>Saurischia</taxon>
        <taxon>Theropoda</taxon>
        <taxon>Coelurosauria</taxon>
        <taxon>Aves</taxon>
        <taxon>Neognathae</taxon>
        <taxon>Neoaves</taxon>
        <taxon>Charadriiformes</taxon>
        <taxon>Alcidae</taxon>
        <taxon>Alca</taxon>
    </lineage>
</organism>
<dbReference type="Gene3D" id="3.50.50.60">
    <property type="entry name" value="FAD/NAD(P)-binding domain"/>
    <property type="match status" value="1"/>
</dbReference>